<dbReference type="GO" id="GO:0004527">
    <property type="term" value="F:exonuclease activity"/>
    <property type="evidence" value="ECO:0007669"/>
    <property type="project" value="UniProtKB-KW"/>
</dbReference>
<evidence type="ECO:0000313" key="1">
    <source>
        <dbReference type="EMBL" id="QIG56923.1"/>
    </source>
</evidence>
<reference evidence="1 2" key="1">
    <citation type="submission" date="2019-10" db="EMBL/GenBank/DDBJ databases">
        <title>Genome of the temperate Pseudomonas aerugionosa phage vB_Pae-SS2019XI.</title>
        <authorList>
            <person name="Hammerl J.A."/>
            <person name="Jaeckel C."/>
            <person name="Schnehle S."/>
            <person name="Schmoger S."/>
        </authorList>
    </citation>
    <scope>NUCLEOTIDE SEQUENCE [LARGE SCALE GENOMIC DNA]</scope>
</reference>
<keyword evidence="1" id="KW-0378">Hydrolase</keyword>
<proteinExistence type="predicted"/>
<keyword evidence="1" id="KW-0540">Nuclease</keyword>
<organism evidence="1 2">
    <name type="scientific">Pseudomonas phage vB_Pae-SS2019XI</name>
    <dbReference type="NCBI Taxonomy" id="2660688"/>
    <lineage>
        <taxon>Viruses</taxon>
        <taxon>Duplodnaviria</taxon>
        <taxon>Heunggongvirae</taxon>
        <taxon>Uroviricota</taxon>
        <taxon>Caudoviricetes</taxon>
        <taxon>Casjensviridae</taxon>
        <taxon>Maxdohrnvirus</taxon>
        <taxon>Maxdohrnvirus SS2019XI</taxon>
    </lineage>
</organism>
<protein>
    <submittedName>
        <fullName evidence="1">3'-5' exonuclease</fullName>
    </submittedName>
</protein>
<dbReference type="Proteomes" id="UP000502584">
    <property type="component" value="Segment"/>
</dbReference>
<gene>
    <name evidence="1" type="ORF">vBPaeSS2019XI_045</name>
</gene>
<sequence>MDIKATAITSCKECGSKDLSWFTNNVTYSGVQNGRLKASEVVCLFVLGCNECSATVDIFSADKIAELMNTRGA</sequence>
<accession>A0A6G6XGL7</accession>
<keyword evidence="1" id="KW-0269">Exonuclease</keyword>
<dbReference type="EMBL" id="MN536026">
    <property type="protein sequence ID" value="QIG56923.1"/>
    <property type="molecule type" value="Genomic_DNA"/>
</dbReference>
<name>A0A6G6XGL7_9CAUD</name>
<evidence type="ECO:0000313" key="2">
    <source>
        <dbReference type="Proteomes" id="UP000502584"/>
    </source>
</evidence>
<keyword evidence="2" id="KW-1185">Reference proteome</keyword>